<organism evidence="2">
    <name type="scientific">uncultured Eubacteriales bacterium</name>
    <dbReference type="NCBI Taxonomy" id="172733"/>
    <lineage>
        <taxon>Bacteria</taxon>
        <taxon>Bacillati</taxon>
        <taxon>Bacillota</taxon>
        <taxon>Clostridia</taxon>
        <taxon>Eubacteriales</taxon>
        <taxon>environmental samples</taxon>
    </lineage>
</organism>
<accession>A0A212KJB0</accession>
<dbReference type="GO" id="GO:0005737">
    <property type="term" value="C:cytoplasm"/>
    <property type="evidence" value="ECO:0007669"/>
    <property type="project" value="TreeGrafter"/>
</dbReference>
<dbReference type="GO" id="GO:0016791">
    <property type="term" value="F:phosphatase activity"/>
    <property type="evidence" value="ECO:0007669"/>
    <property type="project" value="TreeGrafter"/>
</dbReference>
<reference evidence="2" key="1">
    <citation type="submission" date="2016-04" db="EMBL/GenBank/DDBJ databases">
        <authorList>
            <person name="Evans L.H."/>
            <person name="Alamgir A."/>
            <person name="Owens N."/>
            <person name="Weber N.D."/>
            <person name="Virtaneva K."/>
            <person name="Barbian K."/>
            <person name="Babar A."/>
            <person name="Rosenke K."/>
        </authorList>
    </citation>
    <scope>NUCLEOTIDE SEQUENCE</scope>
    <source>
        <strain evidence="2">86</strain>
    </source>
</reference>
<feature type="binding site" evidence="1">
    <location>
        <begin position="7"/>
        <end position="14"/>
    </location>
    <ligand>
        <name>substrate</name>
    </ligand>
</feature>
<name>A0A212KJB0_9FIRM</name>
<sequence>MEVSLIRHAQTAGNLARRYVGLTDEPLCPAGRDAAAASGINPGLEIVYISPLRRAAETAAIKFPNARQLVLPNLREMDFGAFEYRTADEMAEDEAYTRWVNGGCTAPCPRGEGLEEFQARSCWGFAQAVKETIAEGRQRLVVVAHGGTVMAVMGRYARPARSYFDWAVGNCGGYRAGLDAARWPVEPRLTDPISF</sequence>
<dbReference type="PANTHER" id="PTHR48100:SF59">
    <property type="entry name" value="ADENOSYLCOBALAMIN_ALPHA-RIBAZOLE PHOSPHATASE"/>
    <property type="match status" value="1"/>
</dbReference>
<feature type="binding site" evidence="1">
    <location>
        <position position="54"/>
    </location>
    <ligand>
        <name>substrate</name>
    </ligand>
</feature>
<dbReference type="PANTHER" id="PTHR48100">
    <property type="entry name" value="BROAD-SPECIFICITY PHOSPHATASE YOR283W-RELATED"/>
    <property type="match status" value="1"/>
</dbReference>
<dbReference type="Gene3D" id="3.40.50.1240">
    <property type="entry name" value="Phosphoglycerate mutase-like"/>
    <property type="match status" value="1"/>
</dbReference>
<dbReference type="AlphaFoldDB" id="A0A212KJB0"/>
<protein>
    <submittedName>
        <fullName evidence="2">Fructose-2,6-bisphosphatase</fullName>
    </submittedName>
</protein>
<evidence type="ECO:0000313" key="2">
    <source>
        <dbReference type="EMBL" id="SBW11728.1"/>
    </source>
</evidence>
<dbReference type="SUPFAM" id="SSF53254">
    <property type="entry name" value="Phosphoglycerate mutase-like"/>
    <property type="match status" value="1"/>
</dbReference>
<gene>
    <name evidence="2" type="ORF">KL86CLO1_13370</name>
</gene>
<evidence type="ECO:0000256" key="1">
    <source>
        <dbReference type="PIRSR" id="PIRSR613078-2"/>
    </source>
</evidence>
<dbReference type="CDD" id="cd07067">
    <property type="entry name" value="HP_PGM_like"/>
    <property type="match status" value="1"/>
</dbReference>
<dbReference type="InterPro" id="IPR013078">
    <property type="entry name" value="His_Pase_superF_clade-1"/>
</dbReference>
<dbReference type="InterPro" id="IPR029033">
    <property type="entry name" value="His_PPase_superfam"/>
</dbReference>
<dbReference type="InterPro" id="IPR050275">
    <property type="entry name" value="PGM_Phosphatase"/>
</dbReference>
<proteinExistence type="predicted"/>
<dbReference type="SMART" id="SM00855">
    <property type="entry name" value="PGAM"/>
    <property type="match status" value="1"/>
</dbReference>
<dbReference type="Pfam" id="PF00300">
    <property type="entry name" value="His_Phos_1"/>
    <property type="match status" value="1"/>
</dbReference>
<dbReference type="EMBL" id="FLUN01000001">
    <property type="protein sequence ID" value="SBW11728.1"/>
    <property type="molecule type" value="Genomic_DNA"/>
</dbReference>